<dbReference type="RefSeq" id="WP_215625599.1">
    <property type="nucleotide sequence ID" value="NZ_CP067089.2"/>
</dbReference>
<evidence type="ECO:0000256" key="5">
    <source>
        <dbReference type="ARBA" id="ARBA00022840"/>
    </source>
</evidence>
<protein>
    <recommendedName>
        <fullName evidence="6">PhoH-like protein</fullName>
    </recommendedName>
</protein>
<comment type="subcellular location">
    <subcellularLocation>
        <location evidence="1">Cytoplasm</location>
    </subcellularLocation>
</comment>
<gene>
    <name evidence="8" type="ORF">JFL75_15325</name>
</gene>
<keyword evidence="3" id="KW-0963">Cytoplasm</keyword>
<dbReference type="GO" id="GO:0005829">
    <property type="term" value="C:cytosol"/>
    <property type="evidence" value="ECO:0007669"/>
    <property type="project" value="TreeGrafter"/>
</dbReference>
<comment type="similarity">
    <text evidence="2">Belongs to the PhoH family.</text>
</comment>
<dbReference type="InterPro" id="IPR051451">
    <property type="entry name" value="PhoH2-like"/>
</dbReference>
<organism evidence="8 9">
    <name type="scientific">Breznakiella homolactica</name>
    <dbReference type="NCBI Taxonomy" id="2798577"/>
    <lineage>
        <taxon>Bacteria</taxon>
        <taxon>Pseudomonadati</taxon>
        <taxon>Spirochaetota</taxon>
        <taxon>Spirochaetia</taxon>
        <taxon>Spirochaetales</taxon>
        <taxon>Breznakiellaceae</taxon>
        <taxon>Breznakiella</taxon>
    </lineage>
</organism>
<dbReference type="EMBL" id="CP067089">
    <property type="protein sequence ID" value="QQO08293.1"/>
    <property type="molecule type" value="Genomic_DNA"/>
</dbReference>
<dbReference type="FunFam" id="3.40.50.300:FF:000013">
    <property type="entry name" value="PhoH family ATPase"/>
    <property type="match status" value="1"/>
</dbReference>
<dbReference type="PANTHER" id="PTHR30473">
    <property type="entry name" value="PROTEIN PHOH"/>
    <property type="match status" value="1"/>
</dbReference>
<evidence type="ECO:0000256" key="4">
    <source>
        <dbReference type="ARBA" id="ARBA00022741"/>
    </source>
</evidence>
<dbReference type="InterPro" id="IPR003714">
    <property type="entry name" value="PhoH"/>
</dbReference>
<dbReference type="SUPFAM" id="SSF52540">
    <property type="entry name" value="P-loop containing nucleoside triphosphate hydrolases"/>
    <property type="match status" value="1"/>
</dbReference>
<evidence type="ECO:0000256" key="1">
    <source>
        <dbReference type="ARBA" id="ARBA00004496"/>
    </source>
</evidence>
<evidence type="ECO:0000313" key="8">
    <source>
        <dbReference type="EMBL" id="QQO08293.1"/>
    </source>
</evidence>
<evidence type="ECO:0000256" key="2">
    <source>
        <dbReference type="ARBA" id="ARBA00010393"/>
    </source>
</evidence>
<dbReference type="GO" id="GO:0005524">
    <property type="term" value="F:ATP binding"/>
    <property type="evidence" value="ECO:0007669"/>
    <property type="project" value="UniProtKB-KW"/>
</dbReference>
<accession>A0A7T7XLA0</accession>
<evidence type="ECO:0000259" key="7">
    <source>
        <dbReference type="Pfam" id="PF02562"/>
    </source>
</evidence>
<feature type="domain" description="PhoH-like protein" evidence="7">
    <location>
        <begin position="110"/>
        <end position="313"/>
    </location>
</feature>
<dbReference type="Proteomes" id="UP000595917">
    <property type="component" value="Chromosome"/>
</dbReference>
<dbReference type="PANTHER" id="PTHR30473:SF1">
    <property type="entry name" value="PHOH-LIKE PROTEIN"/>
    <property type="match status" value="1"/>
</dbReference>
<proteinExistence type="inferred from homology"/>
<keyword evidence="5" id="KW-0067">ATP-binding</keyword>
<dbReference type="Pfam" id="PF02562">
    <property type="entry name" value="PhoH"/>
    <property type="match status" value="1"/>
</dbReference>
<dbReference type="AlphaFoldDB" id="A0A7T7XLA0"/>
<dbReference type="Gene3D" id="3.40.50.300">
    <property type="entry name" value="P-loop containing nucleotide triphosphate hydrolases"/>
    <property type="match status" value="1"/>
</dbReference>
<dbReference type="KEGG" id="bhc:JFL75_15325"/>
<evidence type="ECO:0000256" key="3">
    <source>
        <dbReference type="ARBA" id="ARBA00022490"/>
    </source>
</evidence>
<evidence type="ECO:0000256" key="6">
    <source>
        <dbReference type="ARBA" id="ARBA00039970"/>
    </source>
</evidence>
<keyword evidence="9" id="KW-1185">Reference proteome</keyword>
<dbReference type="InterPro" id="IPR027417">
    <property type="entry name" value="P-loop_NTPase"/>
</dbReference>
<reference evidence="8" key="1">
    <citation type="submission" date="2021-01" db="EMBL/GenBank/DDBJ databases">
        <title>Description of Breznakiella homolactica.</title>
        <authorList>
            <person name="Song Y."/>
            <person name="Brune A."/>
        </authorList>
    </citation>
    <scope>NUCLEOTIDE SEQUENCE</scope>
    <source>
        <strain evidence="8">RmG30</strain>
    </source>
</reference>
<keyword evidence="4" id="KW-0547">Nucleotide-binding</keyword>
<name>A0A7T7XLA0_9SPIR</name>
<sequence length="318" mass="34922">MDESITIVLDNQDILSAVCGANDGNLRALEDFLGGQIATRGNELRAEGLDEAGLSRFKTMMERLIDSARNGETPSPDYVRALAGSQESAENSGDPFKDAMVQIPHGFGRVFPRSLNQGAYIRGMRSHDITFCVGPAGTGKTYLAIAEALRLVLSKKMRKLVLTRPVVEAGESLGFLPGDLTQKINPYLRPLYDAMEALVPYDVIRRMEESRAIEIAPLAYMRGRSLNDCMVILDEAQNTTKEQMKMFLTRIGEGARAVITGDTTQVDLPKRVDSGLLHAVSILSSVEGIHFAYLSTADVVRNPLIKKIIQAYDNEKKS</sequence>
<evidence type="ECO:0000313" key="9">
    <source>
        <dbReference type="Proteomes" id="UP000595917"/>
    </source>
</evidence>